<reference evidence="1" key="1">
    <citation type="submission" date="2020-05" db="EMBL/GenBank/DDBJ databases">
        <title>WGS assembly of Panicum virgatum.</title>
        <authorList>
            <person name="Lovell J.T."/>
            <person name="Jenkins J."/>
            <person name="Shu S."/>
            <person name="Juenger T.E."/>
            <person name="Schmutz J."/>
        </authorList>
    </citation>
    <scope>NUCLEOTIDE SEQUENCE</scope>
    <source>
        <strain evidence="1">AP13</strain>
    </source>
</reference>
<name>A0A8T0WB04_PANVG</name>
<accession>A0A8T0WB04</accession>
<protein>
    <submittedName>
        <fullName evidence="1">Uncharacterized protein</fullName>
    </submittedName>
</protein>
<dbReference type="AlphaFoldDB" id="A0A8T0WB04"/>
<sequence>MFLVLRHLHWHALAPDGRCLDLADWWTASRKSLAKEDRKCFDSLVILTSWMIWNERNRRTFDSRAKTVGELVSCLEDEATSWVLARFRHISAFAATCGRVTGRLVLAM</sequence>
<comment type="caution">
    <text evidence="1">The sequence shown here is derived from an EMBL/GenBank/DDBJ whole genome shotgun (WGS) entry which is preliminary data.</text>
</comment>
<proteinExistence type="predicted"/>
<gene>
    <name evidence="1" type="ORF">PVAP13_2KG324367</name>
</gene>
<keyword evidence="2" id="KW-1185">Reference proteome</keyword>
<evidence type="ECO:0000313" key="2">
    <source>
        <dbReference type="Proteomes" id="UP000823388"/>
    </source>
</evidence>
<dbReference type="Proteomes" id="UP000823388">
    <property type="component" value="Chromosome 2K"/>
</dbReference>
<dbReference type="EMBL" id="CM029039">
    <property type="protein sequence ID" value="KAG2643036.1"/>
    <property type="molecule type" value="Genomic_DNA"/>
</dbReference>
<organism evidence="1 2">
    <name type="scientific">Panicum virgatum</name>
    <name type="common">Blackwell switchgrass</name>
    <dbReference type="NCBI Taxonomy" id="38727"/>
    <lineage>
        <taxon>Eukaryota</taxon>
        <taxon>Viridiplantae</taxon>
        <taxon>Streptophyta</taxon>
        <taxon>Embryophyta</taxon>
        <taxon>Tracheophyta</taxon>
        <taxon>Spermatophyta</taxon>
        <taxon>Magnoliopsida</taxon>
        <taxon>Liliopsida</taxon>
        <taxon>Poales</taxon>
        <taxon>Poaceae</taxon>
        <taxon>PACMAD clade</taxon>
        <taxon>Panicoideae</taxon>
        <taxon>Panicodae</taxon>
        <taxon>Paniceae</taxon>
        <taxon>Panicinae</taxon>
        <taxon>Panicum</taxon>
        <taxon>Panicum sect. Hiantes</taxon>
    </lineage>
</organism>
<evidence type="ECO:0000313" key="1">
    <source>
        <dbReference type="EMBL" id="KAG2643036.1"/>
    </source>
</evidence>